<dbReference type="KEGG" id="vcop:MM50RIKEN_22620"/>
<protein>
    <recommendedName>
        <fullName evidence="3">Nucleotidyltransferase</fullName>
    </recommendedName>
</protein>
<dbReference type="EMBL" id="AP023418">
    <property type="protein sequence ID" value="BCK82499.1"/>
    <property type="molecule type" value="Genomic_DNA"/>
</dbReference>
<gene>
    <name evidence="1" type="ORF">MM50RIKEN_22620</name>
</gene>
<name>A0A810Q2E4_9FIRM</name>
<reference evidence="1" key="1">
    <citation type="submission" date="2020-09" db="EMBL/GenBank/DDBJ databases">
        <title>New species isolated from human feces.</title>
        <authorList>
            <person name="Kitahara M."/>
            <person name="Shigeno Y."/>
            <person name="Shime M."/>
            <person name="Matsumoto Y."/>
            <person name="Nakamura S."/>
            <person name="Motooka D."/>
            <person name="Fukuoka S."/>
            <person name="Nishikawa H."/>
            <person name="Benno Y."/>
        </authorList>
    </citation>
    <scope>NUCLEOTIDE SEQUENCE</scope>
    <source>
        <strain evidence="1">MM50</strain>
    </source>
</reference>
<accession>A0A810Q2E4</accession>
<evidence type="ECO:0000313" key="2">
    <source>
        <dbReference type="Proteomes" id="UP000681035"/>
    </source>
</evidence>
<evidence type="ECO:0008006" key="3">
    <source>
        <dbReference type="Google" id="ProtNLM"/>
    </source>
</evidence>
<organism evidence="1 2">
    <name type="scientific">Vescimonas coprocola</name>
    <dbReference type="NCBI Taxonomy" id="2714355"/>
    <lineage>
        <taxon>Bacteria</taxon>
        <taxon>Bacillati</taxon>
        <taxon>Bacillota</taxon>
        <taxon>Clostridia</taxon>
        <taxon>Eubacteriales</taxon>
        <taxon>Oscillospiraceae</taxon>
        <taxon>Vescimonas</taxon>
    </lineage>
</organism>
<keyword evidence="2" id="KW-1185">Reference proteome</keyword>
<evidence type="ECO:0000313" key="1">
    <source>
        <dbReference type="EMBL" id="BCK82499.1"/>
    </source>
</evidence>
<dbReference type="RefSeq" id="WP_213541066.1">
    <property type="nucleotide sequence ID" value="NZ_AP023418.1"/>
</dbReference>
<proteinExistence type="predicted"/>
<dbReference type="AlphaFoldDB" id="A0A810Q2E4"/>
<dbReference type="Proteomes" id="UP000681035">
    <property type="component" value="Chromosome"/>
</dbReference>
<sequence>MKHDFKFISKHSPQVKSAYSDLMEILSLVHDDLRKQYTFQHKPVGSYSRNMITYDAKSNIGFDFDINIYPNDEENRFTAKQIKLLFKQSLDKFAHRYGYDFAEDSTRVLTIKVKDRKNSRILHSVDFAFVNDYEDDDGYDCQEYIHYNKKQNAYSWSEQSQGFYMLPERFQWIKDNGLKGALYTLYIRRKNNNDDPNKHSRSLFAEAVNACYNENCDE</sequence>